<sequence length="312" mass="35764">MAPESRIYTAVLSSPDSRNGTESPTVRNGSWNSTPSPDKEQFQPYYDYTTSLVIVVIGFCGSVGNLSVIWTLGFCMKKNPISLYKLHLACADFICLLFNSVWFILYLLDHSNNVFHILIRAVRNSSFMVAVCLLMVLNTERCVYVLWAFWYRCHRPVHLSTILSAIIWGLAFCIGTLTFLCDYSKVFSCYRIDFVCCIIVFFTSLGLCVSGVTLLIWVQCCSWRKQPTWFYTTTLLRMLAFLLLGLPAGLGFMVYLLLPSLPYKHILLPIFYLLLVLNSTMNPIIYFFVGRHRLREQTAHLLSIPDMFSHLL</sequence>
<organism evidence="13 14">
    <name type="scientific">Erinaceus europaeus</name>
    <name type="common">Western European hedgehog</name>
    <dbReference type="NCBI Taxonomy" id="9365"/>
    <lineage>
        <taxon>Eukaryota</taxon>
        <taxon>Metazoa</taxon>
        <taxon>Chordata</taxon>
        <taxon>Craniata</taxon>
        <taxon>Vertebrata</taxon>
        <taxon>Euteleostomi</taxon>
        <taxon>Mammalia</taxon>
        <taxon>Eutheria</taxon>
        <taxon>Laurasiatheria</taxon>
        <taxon>Eulipotyphla</taxon>
        <taxon>Erinaceidae</taxon>
        <taxon>Erinaceinae</taxon>
        <taxon>Erinaceus</taxon>
    </lineage>
</organism>
<evidence type="ECO:0000256" key="9">
    <source>
        <dbReference type="RuleBase" id="RU000688"/>
    </source>
</evidence>
<comment type="similarity">
    <text evidence="9">Belongs to the G-protein coupled receptor 1 family.</text>
</comment>
<evidence type="ECO:0000256" key="1">
    <source>
        <dbReference type="ARBA" id="ARBA00004651"/>
    </source>
</evidence>
<feature type="transmembrane region" description="Helical" evidence="11">
    <location>
        <begin position="52"/>
        <end position="74"/>
    </location>
</feature>
<evidence type="ECO:0000256" key="4">
    <source>
        <dbReference type="ARBA" id="ARBA00022989"/>
    </source>
</evidence>
<evidence type="ECO:0000256" key="11">
    <source>
        <dbReference type="SAM" id="Phobius"/>
    </source>
</evidence>
<evidence type="ECO:0000256" key="6">
    <source>
        <dbReference type="ARBA" id="ARBA00023136"/>
    </source>
</evidence>
<keyword evidence="2" id="KW-1003">Cell membrane</keyword>
<comment type="subcellular location">
    <subcellularLocation>
        <location evidence="1">Cell membrane</location>
        <topology evidence="1">Multi-pass membrane protein</topology>
    </subcellularLocation>
</comment>
<protein>
    <submittedName>
        <fullName evidence="14">Mas-related G-protein coupled receptor member X4-like</fullName>
    </submittedName>
</protein>
<keyword evidence="8 9" id="KW-0807">Transducer</keyword>
<accession>A0ABM3WW38</accession>
<evidence type="ECO:0000256" key="7">
    <source>
        <dbReference type="ARBA" id="ARBA00023170"/>
    </source>
</evidence>
<name>A0ABM3WW38_ERIEU</name>
<feature type="transmembrane region" description="Helical" evidence="11">
    <location>
        <begin position="239"/>
        <end position="258"/>
    </location>
</feature>
<evidence type="ECO:0000259" key="12">
    <source>
        <dbReference type="PROSITE" id="PS50262"/>
    </source>
</evidence>
<dbReference type="InterPro" id="IPR026234">
    <property type="entry name" value="MRGPCRFAMILY"/>
</dbReference>
<dbReference type="InterPro" id="IPR000276">
    <property type="entry name" value="GPCR_Rhodpsn"/>
</dbReference>
<evidence type="ECO:0000256" key="10">
    <source>
        <dbReference type="SAM" id="MobiDB-lite"/>
    </source>
</evidence>
<keyword evidence="3 9" id="KW-0812">Transmembrane</keyword>
<evidence type="ECO:0000256" key="3">
    <source>
        <dbReference type="ARBA" id="ARBA00022692"/>
    </source>
</evidence>
<evidence type="ECO:0000313" key="13">
    <source>
        <dbReference type="Proteomes" id="UP001652624"/>
    </source>
</evidence>
<proteinExistence type="inferred from homology"/>
<evidence type="ECO:0000256" key="5">
    <source>
        <dbReference type="ARBA" id="ARBA00023040"/>
    </source>
</evidence>
<keyword evidence="5 9" id="KW-0297">G-protein coupled receptor</keyword>
<dbReference type="PANTHER" id="PTHR11334:SF29">
    <property type="entry name" value="MAS-RELATED G-PROTEIN COUPLED RECEPTOR MEMBER X2"/>
    <property type="match status" value="1"/>
</dbReference>
<evidence type="ECO:0000256" key="2">
    <source>
        <dbReference type="ARBA" id="ARBA00022475"/>
    </source>
</evidence>
<dbReference type="PANTHER" id="PTHR11334">
    <property type="entry name" value="MAS-RELATED G-PROTEIN COUPLED RECEPTOR"/>
    <property type="match status" value="1"/>
</dbReference>
<keyword evidence="6 11" id="KW-0472">Membrane</keyword>
<dbReference type="PROSITE" id="PS50262">
    <property type="entry name" value="G_PROTEIN_RECEP_F1_2"/>
    <property type="match status" value="1"/>
</dbReference>
<dbReference type="PRINTS" id="PR00237">
    <property type="entry name" value="GPCRRHODOPSN"/>
</dbReference>
<feature type="region of interest" description="Disordered" evidence="10">
    <location>
        <begin position="11"/>
        <end position="36"/>
    </location>
</feature>
<gene>
    <name evidence="14" type="primary">LOC132536660</name>
</gene>
<dbReference type="Gene3D" id="1.20.1070.10">
    <property type="entry name" value="Rhodopsin 7-helix transmembrane proteins"/>
    <property type="match status" value="1"/>
</dbReference>
<feature type="transmembrane region" description="Helical" evidence="11">
    <location>
        <begin position="192"/>
        <end position="218"/>
    </location>
</feature>
<keyword evidence="4 11" id="KW-1133">Transmembrane helix</keyword>
<feature type="domain" description="G-protein coupled receptors family 1 profile" evidence="12">
    <location>
        <begin position="64"/>
        <end position="286"/>
    </location>
</feature>
<feature type="transmembrane region" description="Helical" evidence="11">
    <location>
        <begin position="86"/>
        <end position="107"/>
    </location>
</feature>
<dbReference type="Proteomes" id="UP001652624">
    <property type="component" value="Unplaced"/>
</dbReference>
<reference evidence="14" key="1">
    <citation type="submission" date="2025-08" db="UniProtKB">
        <authorList>
            <consortium name="RefSeq"/>
        </authorList>
    </citation>
    <scope>IDENTIFICATION</scope>
</reference>
<keyword evidence="7 9" id="KW-0675">Receptor</keyword>
<dbReference type="RefSeq" id="XP_060040786.1">
    <property type="nucleotide sequence ID" value="XM_060184803.1"/>
</dbReference>
<feature type="transmembrane region" description="Helical" evidence="11">
    <location>
        <begin position="270"/>
        <end position="289"/>
    </location>
</feature>
<evidence type="ECO:0000313" key="14">
    <source>
        <dbReference type="RefSeq" id="XP_060040786.1"/>
    </source>
</evidence>
<keyword evidence="13" id="KW-1185">Reference proteome</keyword>
<dbReference type="GeneID" id="132536660"/>
<evidence type="ECO:0000256" key="8">
    <source>
        <dbReference type="ARBA" id="ARBA00023224"/>
    </source>
</evidence>
<dbReference type="PRINTS" id="PR02108">
    <property type="entry name" value="MRGPCRFAMILY"/>
</dbReference>
<feature type="transmembrane region" description="Helical" evidence="11">
    <location>
        <begin position="127"/>
        <end position="150"/>
    </location>
</feature>
<dbReference type="PROSITE" id="PS00237">
    <property type="entry name" value="G_PROTEIN_RECEP_F1_1"/>
    <property type="match status" value="1"/>
</dbReference>
<dbReference type="InterPro" id="IPR017452">
    <property type="entry name" value="GPCR_Rhodpsn_7TM"/>
</dbReference>
<feature type="transmembrane region" description="Helical" evidence="11">
    <location>
        <begin position="162"/>
        <end position="180"/>
    </location>
</feature>
<dbReference type="SUPFAM" id="SSF81321">
    <property type="entry name" value="Family A G protein-coupled receptor-like"/>
    <property type="match status" value="1"/>
</dbReference>